<evidence type="ECO:0000256" key="6">
    <source>
        <dbReference type="ARBA" id="ARBA00022989"/>
    </source>
</evidence>
<keyword evidence="7 8" id="KW-0472">Membrane</keyword>
<accession>A0ABX0NY47</accession>
<evidence type="ECO:0000313" key="10">
    <source>
        <dbReference type="Proteomes" id="UP000609726"/>
    </source>
</evidence>
<comment type="caution">
    <text evidence="9">The sequence shown here is derived from an EMBL/GenBank/DDBJ whole genome shotgun (WGS) entry which is preliminary data.</text>
</comment>
<reference evidence="9 10" key="1">
    <citation type="submission" date="2019-10" db="EMBL/GenBank/DDBJ databases">
        <title>Taxonomy of Antarctic Massilia spp.: description of Massilia rubra sp. nov., Massilia aquatica sp. nov., Massilia mucilaginosa sp. nov., Massilia frigida sp. nov. isolated from streams, lakes and regoliths.</title>
        <authorList>
            <person name="Holochova P."/>
            <person name="Sedlacek I."/>
            <person name="Kralova S."/>
            <person name="Maslanova I."/>
            <person name="Busse H.-J."/>
            <person name="Stankova E."/>
            <person name="Vrbovska V."/>
            <person name="Kovarovic V."/>
            <person name="Bartak M."/>
            <person name="Svec P."/>
            <person name="Pantucek R."/>
        </authorList>
    </citation>
    <scope>NUCLEOTIDE SEQUENCE [LARGE SCALE GENOMIC DNA]</scope>
    <source>
        <strain evidence="9 10">CCM 8733</strain>
    </source>
</reference>
<dbReference type="InterPro" id="IPR002523">
    <property type="entry name" value="MgTranspt_CorA/ZnTranspt_ZntB"/>
</dbReference>
<protein>
    <recommendedName>
        <fullName evidence="8">Magnesium transport protein CorA</fullName>
    </recommendedName>
</protein>
<dbReference type="InterPro" id="IPR045861">
    <property type="entry name" value="CorA_cytoplasmic_dom"/>
</dbReference>
<dbReference type="CDD" id="cd12830">
    <property type="entry name" value="MtCorA-like"/>
    <property type="match status" value="1"/>
</dbReference>
<comment type="function">
    <text evidence="8">Mediates influx of magnesium ions.</text>
</comment>
<dbReference type="PANTHER" id="PTHR46494">
    <property type="entry name" value="CORA FAMILY METAL ION TRANSPORTER (EUROFUNG)"/>
    <property type="match status" value="1"/>
</dbReference>
<dbReference type="Pfam" id="PF01544">
    <property type="entry name" value="CorA"/>
    <property type="match status" value="1"/>
</dbReference>
<dbReference type="Proteomes" id="UP000609726">
    <property type="component" value="Unassembled WGS sequence"/>
</dbReference>
<dbReference type="EMBL" id="WHJH01000032">
    <property type="protein sequence ID" value="NHZ91654.1"/>
    <property type="molecule type" value="Genomic_DNA"/>
</dbReference>
<comment type="similarity">
    <text evidence="2 8">Belongs to the CorA metal ion transporter (MIT) (TC 1.A.35) family.</text>
</comment>
<proteinExistence type="inferred from homology"/>
<evidence type="ECO:0000256" key="3">
    <source>
        <dbReference type="ARBA" id="ARBA00022448"/>
    </source>
</evidence>
<gene>
    <name evidence="8 9" type="primary">corA</name>
    <name evidence="9" type="ORF">F2P45_21980</name>
</gene>
<dbReference type="PANTHER" id="PTHR46494:SF1">
    <property type="entry name" value="CORA FAMILY METAL ION TRANSPORTER (EUROFUNG)"/>
    <property type="match status" value="1"/>
</dbReference>
<feature type="transmembrane region" description="Helical" evidence="8">
    <location>
        <begin position="264"/>
        <end position="283"/>
    </location>
</feature>
<evidence type="ECO:0000256" key="2">
    <source>
        <dbReference type="ARBA" id="ARBA00009765"/>
    </source>
</evidence>
<keyword evidence="10" id="KW-1185">Reference proteome</keyword>
<evidence type="ECO:0000256" key="8">
    <source>
        <dbReference type="RuleBase" id="RU362010"/>
    </source>
</evidence>
<keyword evidence="5 8" id="KW-0812">Transmembrane</keyword>
<keyword evidence="8" id="KW-0460">Magnesium</keyword>
<evidence type="ECO:0000256" key="4">
    <source>
        <dbReference type="ARBA" id="ARBA00022475"/>
    </source>
</evidence>
<dbReference type="SUPFAM" id="SSF144083">
    <property type="entry name" value="Magnesium transport protein CorA, transmembrane region"/>
    <property type="match status" value="1"/>
</dbReference>
<keyword evidence="3 8" id="KW-0813">Transport</keyword>
<organism evidence="9 10">
    <name type="scientific">Massilia mucilaginosa</name>
    <dbReference type="NCBI Taxonomy" id="2609282"/>
    <lineage>
        <taxon>Bacteria</taxon>
        <taxon>Pseudomonadati</taxon>
        <taxon>Pseudomonadota</taxon>
        <taxon>Betaproteobacteria</taxon>
        <taxon>Burkholderiales</taxon>
        <taxon>Oxalobacteraceae</taxon>
        <taxon>Telluria group</taxon>
        <taxon>Massilia</taxon>
    </lineage>
</organism>
<dbReference type="NCBIfam" id="TIGR00383">
    <property type="entry name" value="corA"/>
    <property type="match status" value="1"/>
</dbReference>
<sequence length="321" mass="36550">MLINCVAYQEGKKLSDISVEAISDYIQQPDCFVWVALKDAQPDELAIMQHEFGLHELAVEDALRGHQRPKIEEYGDSLFVVVQTVETDGDELSVGQVAMFVGENYVLSVRNNVMRGFLGVRARAEREPHLLAKGSSFVLYALMDAVVDRYFPVVDALESELETIEDRIFIRGSQRDNIERLYELKRKVLVLRHAVTPLLDAIGKLHGGRVPSFCRDTQEYFRDVHDHLQRINASLDTVRDTIGTAIQVNLSMVAIDDGEVNKRLAAWAAIFAVFTAFAGVWGMNFEFMPELKWHFGYLAALSIMISVCFYLYYRFRKSGWL</sequence>
<evidence type="ECO:0000313" key="9">
    <source>
        <dbReference type="EMBL" id="NHZ91654.1"/>
    </source>
</evidence>
<name>A0ABX0NY47_9BURK</name>
<keyword evidence="6 8" id="KW-1133">Transmembrane helix</keyword>
<dbReference type="SUPFAM" id="SSF143865">
    <property type="entry name" value="CorA soluble domain-like"/>
    <property type="match status" value="1"/>
</dbReference>
<evidence type="ECO:0000256" key="7">
    <source>
        <dbReference type="ARBA" id="ARBA00023136"/>
    </source>
</evidence>
<dbReference type="Gene3D" id="3.30.460.20">
    <property type="entry name" value="CorA soluble domain-like"/>
    <property type="match status" value="1"/>
</dbReference>
<dbReference type="RefSeq" id="WP_166879981.1">
    <property type="nucleotide sequence ID" value="NZ_WHJH01000032.1"/>
</dbReference>
<feature type="transmembrane region" description="Helical" evidence="8">
    <location>
        <begin position="295"/>
        <end position="313"/>
    </location>
</feature>
<evidence type="ECO:0000256" key="1">
    <source>
        <dbReference type="ARBA" id="ARBA00004651"/>
    </source>
</evidence>
<keyword evidence="4 8" id="KW-1003">Cell membrane</keyword>
<comment type="subcellular location">
    <subcellularLocation>
        <location evidence="1">Cell membrane</location>
        <topology evidence="1">Multi-pass membrane protein</topology>
    </subcellularLocation>
    <subcellularLocation>
        <location evidence="8">Membrane</location>
        <topology evidence="8">Multi-pass membrane protein</topology>
    </subcellularLocation>
</comment>
<dbReference type="InterPro" id="IPR045863">
    <property type="entry name" value="CorA_TM1_TM2"/>
</dbReference>
<dbReference type="InterPro" id="IPR004488">
    <property type="entry name" value="Mg/Co-transport_prot_CorA"/>
</dbReference>
<evidence type="ECO:0000256" key="5">
    <source>
        <dbReference type="ARBA" id="ARBA00022692"/>
    </source>
</evidence>
<dbReference type="Gene3D" id="1.20.58.340">
    <property type="entry name" value="Magnesium transport protein CorA, transmembrane region"/>
    <property type="match status" value="2"/>
</dbReference>
<keyword evidence="8" id="KW-0406">Ion transport</keyword>